<dbReference type="Proteomes" id="UP000006039">
    <property type="component" value="Unassembled WGS sequence"/>
</dbReference>
<proteinExistence type="predicted"/>
<gene>
    <name evidence="3" type="primary">20340948</name>
    <name evidence="2" type="ORF">GGTG_00490</name>
</gene>
<dbReference type="GeneID" id="20340948"/>
<sequence>MVVSGHAARGRLTGAAPLPSVARSERRQDEIAAPSARRMARGWQKWWAQKKKKAQAPVPGGRATMPAEPTSSFSKDLSPEQGPGHCMRCGLTGPGETLWNADRGKSTLGKRAATAAASAGRKEGSIM</sequence>
<accession>J3NGV2</accession>
<reference evidence="3" key="5">
    <citation type="submission" date="2018-04" db="UniProtKB">
        <authorList>
            <consortium name="EnsemblFungi"/>
        </authorList>
    </citation>
    <scope>IDENTIFICATION</scope>
    <source>
        <strain evidence="3">R3-111a-1</strain>
    </source>
</reference>
<dbReference type="EMBL" id="GL385395">
    <property type="protein sequence ID" value="EJT80492.1"/>
    <property type="molecule type" value="Genomic_DNA"/>
</dbReference>
<dbReference type="VEuPathDB" id="FungiDB:GGTG_00490"/>
<evidence type="ECO:0000313" key="2">
    <source>
        <dbReference type="EMBL" id="EJT80492.1"/>
    </source>
</evidence>
<name>J3NGV2_GAET3</name>
<dbReference type="EnsemblFungi" id="EJT80492">
    <property type="protein sequence ID" value="EJT80492"/>
    <property type="gene ID" value="GGTG_00490"/>
</dbReference>
<dbReference type="HOGENOM" id="CLU_1970702_0_0_1"/>
<feature type="region of interest" description="Disordered" evidence="1">
    <location>
        <begin position="1"/>
        <end position="127"/>
    </location>
</feature>
<dbReference type="AlphaFoldDB" id="J3NGV2"/>
<evidence type="ECO:0000313" key="4">
    <source>
        <dbReference type="Proteomes" id="UP000006039"/>
    </source>
</evidence>
<dbReference type="RefSeq" id="XP_009216501.1">
    <property type="nucleotide sequence ID" value="XM_009218237.1"/>
</dbReference>
<reference evidence="3" key="4">
    <citation type="journal article" date="2015" name="G3 (Bethesda)">
        <title>Genome sequences of three phytopathogenic species of the Magnaporthaceae family of fungi.</title>
        <authorList>
            <person name="Okagaki L.H."/>
            <person name="Nunes C.C."/>
            <person name="Sailsbery J."/>
            <person name="Clay B."/>
            <person name="Brown D."/>
            <person name="John T."/>
            <person name="Oh Y."/>
            <person name="Young N."/>
            <person name="Fitzgerald M."/>
            <person name="Haas B.J."/>
            <person name="Zeng Q."/>
            <person name="Young S."/>
            <person name="Adiconis X."/>
            <person name="Fan L."/>
            <person name="Levin J.Z."/>
            <person name="Mitchell T.K."/>
            <person name="Okubara P.A."/>
            <person name="Farman M.L."/>
            <person name="Kohn L.M."/>
            <person name="Birren B."/>
            <person name="Ma L.-J."/>
            <person name="Dean R.A."/>
        </authorList>
    </citation>
    <scope>NUCLEOTIDE SEQUENCE</scope>
    <source>
        <strain evidence="3">R3-111a-1</strain>
    </source>
</reference>
<reference evidence="4" key="1">
    <citation type="submission" date="2010-07" db="EMBL/GenBank/DDBJ databases">
        <title>The genome sequence of Gaeumannomyces graminis var. tritici strain R3-111a-1.</title>
        <authorList>
            <consortium name="The Broad Institute Genome Sequencing Platform"/>
            <person name="Ma L.-J."/>
            <person name="Dead R."/>
            <person name="Young S."/>
            <person name="Zeng Q."/>
            <person name="Koehrsen M."/>
            <person name="Alvarado L."/>
            <person name="Berlin A."/>
            <person name="Chapman S.B."/>
            <person name="Chen Z."/>
            <person name="Freedman E."/>
            <person name="Gellesch M."/>
            <person name="Goldberg J."/>
            <person name="Griggs A."/>
            <person name="Gujja S."/>
            <person name="Heilman E.R."/>
            <person name="Heiman D."/>
            <person name="Hepburn T."/>
            <person name="Howarth C."/>
            <person name="Jen D."/>
            <person name="Larson L."/>
            <person name="Mehta T."/>
            <person name="Neiman D."/>
            <person name="Pearson M."/>
            <person name="Roberts A."/>
            <person name="Saif S."/>
            <person name="Shea T."/>
            <person name="Shenoy N."/>
            <person name="Sisk P."/>
            <person name="Stolte C."/>
            <person name="Sykes S."/>
            <person name="Walk T."/>
            <person name="White J."/>
            <person name="Yandava C."/>
            <person name="Haas B."/>
            <person name="Nusbaum C."/>
            <person name="Birren B."/>
        </authorList>
    </citation>
    <scope>NUCLEOTIDE SEQUENCE [LARGE SCALE GENOMIC DNA]</scope>
    <source>
        <strain evidence="4">R3-111a-1</strain>
    </source>
</reference>
<evidence type="ECO:0000313" key="3">
    <source>
        <dbReference type="EnsemblFungi" id="EJT80492"/>
    </source>
</evidence>
<keyword evidence="4" id="KW-1185">Reference proteome</keyword>
<organism evidence="2">
    <name type="scientific">Gaeumannomyces tritici (strain R3-111a-1)</name>
    <name type="common">Wheat and barley take-all root rot fungus</name>
    <name type="synonym">Gaeumannomyces graminis var. tritici</name>
    <dbReference type="NCBI Taxonomy" id="644352"/>
    <lineage>
        <taxon>Eukaryota</taxon>
        <taxon>Fungi</taxon>
        <taxon>Dikarya</taxon>
        <taxon>Ascomycota</taxon>
        <taxon>Pezizomycotina</taxon>
        <taxon>Sordariomycetes</taxon>
        <taxon>Sordariomycetidae</taxon>
        <taxon>Magnaporthales</taxon>
        <taxon>Magnaporthaceae</taxon>
        <taxon>Gaeumannomyces</taxon>
    </lineage>
</organism>
<feature type="compositionally biased region" description="Low complexity" evidence="1">
    <location>
        <begin position="106"/>
        <end position="119"/>
    </location>
</feature>
<reference evidence="2" key="2">
    <citation type="submission" date="2010-07" db="EMBL/GenBank/DDBJ databases">
        <authorList>
            <consortium name="The Broad Institute Genome Sequencing Platform"/>
            <consortium name="Broad Institute Genome Sequencing Center for Infectious Disease"/>
            <person name="Ma L.-J."/>
            <person name="Dead R."/>
            <person name="Young S."/>
            <person name="Zeng Q."/>
            <person name="Koehrsen M."/>
            <person name="Alvarado L."/>
            <person name="Berlin A."/>
            <person name="Chapman S.B."/>
            <person name="Chen Z."/>
            <person name="Freedman E."/>
            <person name="Gellesch M."/>
            <person name="Goldberg J."/>
            <person name="Griggs A."/>
            <person name="Gujja S."/>
            <person name="Heilman E.R."/>
            <person name="Heiman D."/>
            <person name="Hepburn T."/>
            <person name="Howarth C."/>
            <person name="Jen D."/>
            <person name="Larson L."/>
            <person name="Mehta T."/>
            <person name="Neiman D."/>
            <person name="Pearson M."/>
            <person name="Roberts A."/>
            <person name="Saif S."/>
            <person name="Shea T."/>
            <person name="Shenoy N."/>
            <person name="Sisk P."/>
            <person name="Stolte C."/>
            <person name="Sykes S."/>
            <person name="Walk T."/>
            <person name="White J."/>
            <person name="Yandava C."/>
            <person name="Haas B."/>
            <person name="Nusbaum C."/>
            <person name="Birren B."/>
        </authorList>
    </citation>
    <scope>NUCLEOTIDE SEQUENCE</scope>
    <source>
        <strain evidence="2">R3-111a-1</strain>
    </source>
</reference>
<reference evidence="2" key="3">
    <citation type="submission" date="2010-09" db="EMBL/GenBank/DDBJ databases">
        <title>Annotation of Gaeumannomyces graminis var. tritici R3-111a-1.</title>
        <authorList>
            <consortium name="The Broad Institute Genome Sequencing Platform"/>
            <person name="Ma L.-J."/>
            <person name="Dead R."/>
            <person name="Young S.K."/>
            <person name="Zeng Q."/>
            <person name="Gargeya S."/>
            <person name="Fitzgerald M."/>
            <person name="Haas B."/>
            <person name="Abouelleil A."/>
            <person name="Alvarado L."/>
            <person name="Arachchi H.M."/>
            <person name="Berlin A."/>
            <person name="Brown A."/>
            <person name="Chapman S.B."/>
            <person name="Chen Z."/>
            <person name="Dunbar C."/>
            <person name="Freedman E."/>
            <person name="Gearin G."/>
            <person name="Gellesch M."/>
            <person name="Goldberg J."/>
            <person name="Griggs A."/>
            <person name="Gujja S."/>
            <person name="Heiman D."/>
            <person name="Howarth C."/>
            <person name="Larson L."/>
            <person name="Lui A."/>
            <person name="MacDonald P.J.P."/>
            <person name="Mehta T."/>
            <person name="Montmayeur A."/>
            <person name="Murphy C."/>
            <person name="Neiman D."/>
            <person name="Pearson M."/>
            <person name="Priest M."/>
            <person name="Roberts A."/>
            <person name="Saif S."/>
            <person name="Shea T."/>
            <person name="Shenoy N."/>
            <person name="Sisk P."/>
            <person name="Stolte C."/>
            <person name="Sykes S."/>
            <person name="Yandava C."/>
            <person name="Wortman J."/>
            <person name="Nusbaum C."/>
            <person name="Birren B."/>
        </authorList>
    </citation>
    <scope>NUCLEOTIDE SEQUENCE</scope>
    <source>
        <strain evidence="2">R3-111a-1</strain>
    </source>
</reference>
<protein>
    <submittedName>
        <fullName evidence="2 3">Uncharacterized protein</fullName>
    </submittedName>
</protein>
<evidence type="ECO:0000256" key="1">
    <source>
        <dbReference type="SAM" id="MobiDB-lite"/>
    </source>
</evidence>